<keyword evidence="1" id="KW-0812">Transmembrane</keyword>
<dbReference type="Proteomes" id="UP000076096">
    <property type="component" value="Chromosome"/>
</dbReference>
<proteinExistence type="predicted"/>
<dbReference type="SUPFAM" id="SSF56801">
    <property type="entry name" value="Acetyl-CoA synthetase-like"/>
    <property type="match status" value="1"/>
</dbReference>
<evidence type="ECO:0000256" key="1">
    <source>
        <dbReference type="SAM" id="Phobius"/>
    </source>
</evidence>
<keyword evidence="1" id="KW-1133">Transmembrane helix</keyword>
<name>A0A143BV45_9ACTN</name>
<reference evidence="3" key="1">
    <citation type="submission" date="2016-04" db="EMBL/GenBank/DDBJ databases">
        <authorList>
            <person name="Zhang B."/>
        </authorList>
    </citation>
    <scope>NUCLEOTIDE SEQUENCE [LARGE SCALE GENOMIC DNA]</scope>
    <source>
        <strain evidence="3">S10</strain>
    </source>
</reference>
<dbReference type="KEGG" id="stsi:A4E84_04300"/>
<keyword evidence="1" id="KW-0472">Membrane</keyword>
<sequence>MQVAHGSVVGMVSALAPVLEAGAGVRMLQFASFSFDAAVLDVAVTLASGGVLGWRRRRSGPGRRF</sequence>
<dbReference type="AlphaFoldDB" id="A0A143BV45"/>
<evidence type="ECO:0008006" key="4">
    <source>
        <dbReference type="Google" id="ProtNLM"/>
    </source>
</evidence>
<dbReference type="EMBL" id="CP015098">
    <property type="protein sequence ID" value="AMW08790.1"/>
    <property type="molecule type" value="Genomic_DNA"/>
</dbReference>
<gene>
    <name evidence="2" type="ORF">A4E84_04300</name>
</gene>
<keyword evidence="3" id="KW-1185">Reference proteome</keyword>
<organism evidence="2 3">
    <name type="scientific">Streptomyces qaidamensis</name>
    <dbReference type="NCBI Taxonomy" id="1783515"/>
    <lineage>
        <taxon>Bacteria</taxon>
        <taxon>Bacillati</taxon>
        <taxon>Actinomycetota</taxon>
        <taxon>Actinomycetes</taxon>
        <taxon>Kitasatosporales</taxon>
        <taxon>Streptomycetaceae</taxon>
        <taxon>Streptomyces</taxon>
        <taxon>Streptomyces aurantiacus group</taxon>
    </lineage>
</organism>
<feature type="transmembrane region" description="Helical" evidence="1">
    <location>
        <begin position="37"/>
        <end position="54"/>
    </location>
</feature>
<dbReference type="InterPro" id="IPR042099">
    <property type="entry name" value="ANL_N_sf"/>
</dbReference>
<accession>A0A143BV45</accession>
<protein>
    <recommendedName>
        <fullName evidence="4">AMP-dependent synthetase/ligase domain-containing protein</fullName>
    </recommendedName>
</protein>
<dbReference type="Gene3D" id="3.40.50.12780">
    <property type="entry name" value="N-terminal domain of ligase-like"/>
    <property type="match status" value="1"/>
</dbReference>
<evidence type="ECO:0000313" key="2">
    <source>
        <dbReference type="EMBL" id="AMW08790.1"/>
    </source>
</evidence>
<dbReference type="STRING" id="1783515.A4E84_04300"/>
<evidence type="ECO:0000313" key="3">
    <source>
        <dbReference type="Proteomes" id="UP000076096"/>
    </source>
</evidence>